<dbReference type="OrthoDB" id="384378at2"/>
<dbReference type="InterPro" id="IPR009195">
    <property type="entry name" value="Uncharacterised_YjbK"/>
</dbReference>
<evidence type="ECO:0000313" key="3">
    <source>
        <dbReference type="Proteomes" id="UP000326671"/>
    </source>
</evidence>
<sequence length="194" mass="22703">MSQNIEIEFKNMLEKEEFERLLTVFQLTSSDFFRQENHYFDTKDFSLKQKRCALRIREKQGQYEMTLKEPHPDGLLETNEMLTPEQAQMLLNGGQIHAGIIHTQMTKLGIDIDSLHYFGTLVTERAETAYQGGLLVLDSSSYLNVKDYEVEYEVSNWDTGRSTFLQLLSDNHIPIRQTENKVKRFYKVLKGNRP</sequence>
<dbReference type="InterPro" id="IPR033469">
    <property type="entry name" value="CYTH-like_dom_sf"/>
</dbReference>
<dbReference type="EMBL" id="VYKL01000013">
    <property type="protein sequence ID" value="KAA9027572.1"/>
    <property type="molecule type" value="Genomic_DNA"/>
</dbReference>
<dbReference type="SUPFAM" id="SSF55154">
    <property type="entry name" value="CYTH-like phosphatases"/>
    <property type="match status" value="1"/>
</dbReference>
<dbReference type="PROSITE" id="PS51707">
    <property type="entry name" value="CYTH"/>
    <property type="match status" value="1"/>
</dbReference>
<evidence type="ECO:0000313" key="2">
    <source>
        <dbReference type="EMBL" id="KAA9027572.1"/>
    </source>
</evidence>
<proteinExistence type="predicted"/>
<dbReference type="AlphaFoldDB" id="A0A5J5HX67"/>
<protein>
    <submittedName>
        <fullName evidence="2">CYTH domain-containing protein</fullName>
    </submittedName>
</protein>
<dbReference type="InterPro" id="IPR023577">
    <property type="entry name" value="CYTH_domain"/>
</dbReference>
<evidence type="ECO:0000259" key="1">
    <source>
        <dbReference type="PROSITE" id="PS51707"/>
    </source>
</evidence>
<dbReference type="PIRSF" id="PIRSF012526">
    <property type="entry name" value="CYTH_UCP012526"/>
    <property type="match status" value="1"/>
</dbReference>
<dbReference type="Gene3D" id="2.40.320.10">
    <property type="entry name" value="Hypothetical Protein Pfu-838710-001"/>
    <property type="match status" value="1"/>
</dbReference>
<dbReference type="Proteomes" id="UP000326671">
    <property type="component" value="Unassembled WGS sequence"/>
</dbReference>
<gene>
    <name evidence="2" type="ORF">F4V44_06120</name>
</gene>
<accession>A0A5J5HX67</accession>
<organism evidence="2 3">
    <name type="scientific">Niallia endozanthoxylica</name>
    <dbReference type="NCBI Taxonomy" id="2036016"/>
    <lineage>
        <taxon>Bacteria</taxon>
        <taxon>Bacillati</taxon>
        <taxon>Bacillota</taxon>
        <taxon>Bacilli</taxon>
        <taxon>Bacillales</taxon>
        <taxon>Bacillaceae</taxon>
        <taxon>Niallia</taxon>
    </lineage>
</organism>
<comment type="caution">
    <text evidence="2">The sequence shown here is derived from an EMBL/GenBank/DDBJ whole genome shotgun (WGS) entry which is preliminary data.</text>
</comment>
<dbReference type="SMART" id="SM01118">
    <property type="entry name" value="CYTH"/>
    <property type="match status" value="1"/>
</dbReference>
<dbReference type="Pfam" id="PF01928">
    <property type="entry name" value="CYTH"/>
    <property type="match status" value="1"/>
</dbReference>
<dbReference type="RefSeq" id="WP_150439110.1">
    <property type="nucleotide sequence ID" value="NZ_VYKL01000013.1"/>
</dbReference>
<reference evidence="2 3" key="1">
    <citation type="submission" date="2019-09" db="EMBL/GenBank/DDBJ databases">
        <title>Whole genome sequences of isolates from the Mars Exploration Rovers.</title>
        <authorList>
            <person name="Seuylemezian A."/>
            <person name="Vaishampayan P."/>
        </authorList>
    </citation>
    <scope>NUCLEOTIDE SEQUENCE [LARGE SCALE GENOMIC DNA]</scope>
    <source>
        <strain evidence="2 3">MER_TA_151</strain>
    </source>
</reference>
<dbReference type="CDD" id="cd07762">
    <property type="entry name" value="CYTH-like_Pase_1"/>
    <property type="match status" value="1"/>
</dbReference>
<feature type="domain" description="CYTH" evidence="1">
    <location>
        <begin position="4"/>
        <end position="192"/>
    </location>
</feature>
<keyword evidence="3" id="KW-1185">Reference proteome</keyword>
<name>A0A5J5HX67_9BACI</name>